<feature type="region of interest" description="Disordered" evidence="1">
    <location>
        <begin position="199"/>
        <end position="220"/>
    </location>
</feature>
<keyword evidence="3" id="KW-1185">Reference proteome</keyword>
<dbReference type="Pfam" id="PF20092">
    <property type="entry name" value="DUF6483"/>
    <property type="match status" value="1"/>
</dbReference>
<name>A0ABW0I0T3_9BACL</name>
<dbReference type="EMBL" id="JBHSMI010000067">
    <property type="protein sequence ID" value="MFC5406919.1"/>
    <property type="molecule type" value="Genomic_DNA"/>
</dbReference>
<sequence length="220" mass="24461">MFERDYLIRLLAQAGTVLARAAGLKDLGKPQEALQTIDEFMSRELRLRSRLALGLTDEDLLSMLSLTGNPNAESVAIVASCLQQEAEIYASLGEENESVPRFEKALRLTLFALRNGLEVEGGGTRERAQSMIAALEPYETEAGTKKALFSWHEEEGRFATAENLLFELGETDGISSEEGHAFYVRLFAMDDAALEAGELPRDEMEEGRRQWDALTRENEG</sequence>
<organism evidence="2 3">
    <name type="scientific">Cohnella soli</name>
    <dbReference type="NCBI Taxonomy" id="425005"/>
    <lineage>
        <taxon>Bacteria</taxon>
        <taxon>Bacillati</taxon>
        <taxon>Bacillota</taxon>
        <taxon>Bacilli</taxon>
        <taxon>Bacillales</taxon>
        <taxon>Paenibacillaceae</taxon>
        <taxon>Cohnella</taxon>
    </lineage>
</organism>
<dbReference type="RefSeq" id="WP_378139128.1">
    <property type="nucleotide sequence ID" value="NZ_JBHSMI010000067.1"/>
</dbReference>
<evidence type="ECO:0000313" key="3">
    <source>
        <dbReference type="Proteomes" id="UP001596113"/>
    </source>
</evidence>
<comment type="caution">
    <text evidence="2">The sequence shown here is derived from an EMBL/GenBank/DDBJ whole genome shotgun (WGS) entry which is preliminary data.</text>
</comment>
<evidence type="ECO:0000313" key="2">
    <source>
        <dbReference type="EMBL" id="MFC5406919.1"/>
    </source>
</evidence>
<dbReference type="Proteomes" id="UP001596113">
    <property type="component" value="Unassembled WGS sequence"/>
</dbReference>
<reference evidence="3" key="1">
    <citation type="journal article" date="2019" name="Int. J. Syst. Evol. Microbiol.">
        <title>The Global Catalogue of Microorganisms (GCM) 10K type strain sequencing project: providing services to taxonomists for standard genome sequencing and annotation.</title>
        <authorList>
            <consortium name="The Broad Institute Genomics Platform"/>
            <consortium name="The Broad Institute Genome Sequencing Center for Infectious Disease"/>
            <person name="Wu L."/>
            <person name="Ma J."/>
        </authorList>
    </citation>
    <scope>NUCLEOTIDE SEQUENCE [LARGE SCALE GENOMIC DNA]</scope>
    <source>
        <strain evidence="3">CGMCC 1.18575</strain>
    </source>
</reference>
<evidence type="ECO:0000256" key="1">
    <source>
        <dbReference type="SAM" id="MobiDB-lite"/>
    </source>
</evidence>
<accession>A0ABW0I0T3</accession>
<protein>
    <submittedName>
        <fullName evidence="2">DUF6483 family protein</fullName>
    </submittedName>
</protein>
<gene>
    <name evidence="2" type="ORF">ACFPOF_29695</name>
</gene>
<proteinExistence type="predicted"/>
<dbReference type="InterPro" id="IPR045507">
    <property type="entry name" value="DUF6483"/>
</dbReference>